<comment type="similarity">
    <text evidence="7">Belongs to the PRA-CH family.</text>
</comment>
<feature type="binding site" evidence="7">
    <location>
        <position position="90"/>
    </location>
    <ligand>
        <name>Zn(2+)</name>
        <dbReference type="ChEBI" id="CHEBI:29105"/>
        <note>ligand shared between dimeric partners</note>
    </ligand>
</feature>
<evidence type="ECO:0000313" key="10">
    <source>
        <dbReference type="Proteomes" id="UP000070311"/>
    </source>
</evidence>
<dbReference type="GO" id="GO:0005737">
    <property type="term" value="C:cytoplasm"/>
    <property type="evidence" value="ECO:0007669"/>
    <property type="project" value="UniProtKB-SubCell"/>
</dbReference>
<keyword evidence="4 7" id="KW-0028">Amino-acid biosynthesis</keyword>
<dbReference type="GO" id="GO:0000287">
    <property type="term" value="F:magnesium ion binding"/>
    <property type="evidence" value="ECO:0007669"/>
    <property type="project" value="UniProtKB-UniRule"/>
</dbReference>
<dbReference type="Pfam" id="PF01502">
    <property type="entry name" value="PRA-CH"/>
    <property type="match status" value="1"/>
</dbReference>
<evidence type="ECO:0000256" key="2">
    <source>
        <dbReference type="ARBA" id="ARBA00005169"/>
    </source>
</evidence>
<dbReference type="SUPFAM" id="SSF141734">
    <property type="entry name" value="HisI-like"/>
    <property type="match status" value="1"/>
</dbReference>
<keyword evidence="7" id="KW-0460">Magnesium</keyword>
<feature type="binding site" evidence="7">
    <location>
        <position position="75"/>
    </location>
    <ligand>
        <name>Mg(2+)</name>
        <dbReference type="ChEBI" id="CHEBI:18420"/>
    </ligand>
</feature>
<comment type="subcellular location">
    <subcellularLocation>
        <location evidence="7">Cytoplasm</location>
    </subcellularLocation>
</comment>
<comment type="function">
    <text evidence="7">Catalyzes the hydrolysis of the adenine ring of phosphoribosyl-AMP.</text>
</comment>
<comment type="catalytic activity">
    <reaction evidence="1 7">
        <text>1-(5-phospho-beta-D-ribosyl)-5'-AMP + H2O = 1-(5-phospho-beta-D-ribosyl)-5-[(5-phospho-beta-D-ribosylamino)methylideneamino]imidazole-4-carboxamide</text>
        <dbReference type="Rhea" id="RHEA:20049"/>
        <dbReference type="ChEBI" id="CHEBI:15377"/>
        <dbReference type="ChEBI" id="CHEBI:58435"/>
        <dbReference type="ChEBI" id="CHEBI:59457"/>
        <dbReference type="EC" id="3.5.4.19"/>
    </reaction>
</comment>
<evidence type="ECO:0000259" key="8">
    <source>
        <dbReference type="Pfam" id="PF01502"/>
    </source>
</evidence>
<dbReference type="EMBL" id="LHYD01000029">
    <property type="protein sequence ID" value="KXB05177.1"/>
    <property type="molecule type" value="Genomic_DNA"/>
</dbReference>
<proteinExistence type="inferred from homology"/>
<keyword evidence="5 7" id="KW-0378">Hydrolase</keyword>
<dbReference type="InterPro" id="IPR038019">
    <property type="entry name" value="PRib_AMP_CycHydrolase_sf"/>
</dbReference>
<gene>
    <name evidence="7" type="primary">hisI</name>
    <name evidence="9" type="ORF">AKJ50_01630</name>
</gene>
<feature type="binding site" evidence="7">
    <location>
        <position position="73"/>
    </location>
    <ligand>
        <name>Mg(2+)</name>
        <dbReference type="ChEBI" id="CHEBI:18420"/>
    </ligand>
</feature>
<dbReference type="GO" id="GO:0004636">
    <property type="term" value="F:phosphoribosyl-ATP diphosphatase activity"/>
    <property type="evidence" value="ECO:0007669"/>
    <property type="project" value="UniProtKB-ARBA"/>
</dbReference>
<keyword evidence="7" id="KW-0862">Zinc</keyword>
<dbReference type="GO" id="GO:0004635">
    <property type="term" value="F:phosphoribosyl-AMP cyclohydrolase activity"/>
    <property type="evidence" value="ECO:0007669"/>
    <property type="project" value="UniProtKB-UniRule"/>
</dbReference>
<dbReference type="AlphaFoldDB" id="A0A133VFH9"/>
<dbReference type="InterPro" id="IPR026660">
    <property type="entry name" value="PRA-CH"/>
</dbReference>
<evidence type="ECO:0000256" key="3">
    <source>
        <dbReference type="ARBA" id="ARBA00022490"/>
    </source>
</evidence>
<dbReference type="FunFam" id="3.10.20.810:FF:000001">
    <property type="entry name" value="Histidine biosynthesis bifunctional protein HisIE"/>
    <property type="match status" value="1"/>
</dbReference>
<dbReference type="NCBIfam" id="NF000768">
    <property type="entry name" value="PRK00051.1"/>
    <property type="match status" value="1"/>
</dbReference>
<dbReference type="GO" id="GO:0000105">
    <property type="term" value="P:L-histidine biosynthetic process"/>
    <property type="evidence" value="ECO:0007669"/>
    <property type="project" value="UniProtKB-UniRule"/>
</dbReference>
<dbReference type="UniPathway" id="UPA00031">
    <property type="reaction ID" value="UER00008"/>
</dbReference>
<evidence type="ECO:0000256" key="4">
    <source>
        <dbReference type="ARBA" id="ARBA00022605"/>
    </source>
</evidence>
<reference evidence="9 10" key="1">
    <citation type="journal article" date="2016" name="Sci. Rep.">
        <title>Metabolic traits of an uncultured archaeal lineage -MSBL1- from brine pools of the Red Sea.</title>
        <authorList>
            <person name="Mwirichia R."/>
            <person name="Alam I."/>
            <person name="Rashid M."/>
            <person name="Vinu M."/>
            <person name="Ba-Alawi W."/>
            <person name="Anthony Kamau A."/>
            <person name="Kamanda Ngugi D."/>
            <person name="Goker M."/>
            <person name="Klenk H.P."/>
            <person name="Bajic V."/>
            <person name="Stingl U."/>
        </authorList>
    </citation>
    <scope>NUCLEOTIDE SEQUENCE [LARGE SCALE GENOMIC DNA]</scope>
    <source>
        <strain evidence="9">SCGC-AAA382A13</strain>
    </source>
</reference>
<name>A0A133VFH9_9EURY</name>
<dbReference type="GO" id="GO:0008270">
    <property type="term" value="F:zinc ion binding"/>
    <property type="evidence" value="ECO:0007669"/>
    <property type="project" value="UniProtKB-UniRule"/>
</dbReference>
<dbReference type="PANTHER" id="PTHR42945:SF1">
    <property type="entry name" value="HISTIDINE BIOSYNTHESIS BIFUNCTIONAL PROTEIN HIS7"/>
    <property type="match status" value="1"/>
</dbReference>
<comment type="subunit">
    <text evidence="7">Homodimer.</text>
</comment>
<protein>
    <recommendedName>
        <fullName evidence="7">Phosphoribosyl-AMP cyclohydrolase</fullName>
        <shortName evidence="7">PRA-CH</shortName>
        <ecNumber evidence="7">3.5.4.19</ecNumber>
    </recommendedName>
</protein>
<dbReference type="Proteomes" id="UP000070311">
    <property type="component" value="Unassembled WGS sequence"/>
</dbReference>
<dbReference type="Gene3D" id="4.10.80.70">
    <property type="match status" value="1"/>
</dbReference>
<sequence>MLNSLNFKKGLVTSVTRDYNDKEILMVAFMNEEAVMKTLTTGVMHYWSRTRQEIWKKGQESGNKQRVKDIRIDCDSDALLFDVEPEGPACHKGYRSCFYRKVKDGNFSQIMEKKFDPDEVYE</sequence>
<dbReference type="PATRIC" id="fig|1698279.3.peg.227"/>
<comment type="cofactor">
    <cofactor evidence="7">
        <name>Zn(2+)</name>
        <dbReference type="ChEBI" id="CHEBI:29105"/>
    </cofactor>
    <text evidence="7">Binds 1 zinc ion per subunit.</text>
</comment>
<dbReference type="InterPro" id="IPR002496">
    <property type="entry name" value="PRib_AMP_CycHydrolase_dom"/>
</dbReference>
<evidence type="ECO:0000256" key="6">
    <source>
        <dbReference type="ARBA" id="ARBA00023102"/>
    </source>
</evidence>
<evidence type="ECO:0000256" key="7">
    <source>
        <dbReference type="HAMAP-Rule" id="MF_01021"/>
    </source>
</evidence>
<feature type="binding site" evidence="7">
    <location>
        <position position="97"/>
    </location>
    <ligand>
        <name>Zn(2+)</name>
        <dbReference type="ChEBI" id="CHEBI:29105"/>
        <note>ligand shared between dimeric partners</note>
    </ligand>
</feature>
<accession>A0A133VFH9</accession>
<feature type="binding site" evidence="7">
    <location>
        <position position="77"/>
    </location>
    <ligand>
        <name>Mg(2+)</name>
        <dbReference type="ChEBI" id="CHEBI:18420"/>
    </ligand>
</feature>
<keyword evidence="7" id="KW-0479">Metal-binding</keyword>
<evidence type="ECO:0000256" key="1">
    <source>
        <dbReference type="ARBA" id="ARBA00000024"/>
    </source>
</evidence>
<keyword evidence="10" id="KW-1185">Reference proteome</keyword>
<comment type="pathway">
    <text evidence="2 7">Amino-acid biosynthesis; L-histidine biosynthesis; L-histidine from 5-phospho-alpha-D-ribose 1-diphosphate: step 3/9.</text>
</comment>
<keyword evidence="6 7" id="KW-0368">Histidine biosynthesis</keyword>
<feature type="domain" description="Phosphoribosyl-AMP cyclohydrolase" evidence="8">
    <location>
        <begin position="26"/>
        <end position="99"/>
    </location>
</feature>
<organism evidence="9 10">
    <name type="scientific">candidate division MSBL1 archaeon SCGC-AAA382A13</name>
    <dbReference type="NCBI Taxonomy" id="1698279"/>
    <lineage>
        <taxon>Archaea</taxon>
        <taxon>Methanobacteriati</taxon>
        <taxon>Methanobacteriota</taxon>
        <taxon>candidate division MSBL1</taxon>
    </lineage>
</organism>
<comment type="caution">
    <text evidence="9">The sequence shown here is derived from an EMBL/GenBank/DDBJ whole genome shotgun (WGS) entry which is preliminary data.</text>
</comment>
<comment type="cofactor">
    <cofactor evidence="7">
        <name>Mg(2+)</name>
        <dbReference type="ChEBI" id="CHEBI:18420"/>
    </cofactor>
    <text evidence="7">Binds 1 Mg(2+) ion per subunit.</text>
</comment>
<feature type="binding site" evidence="7">
    <location>
        <position position="74"/>
    </location>
    <ligand>
        <name>Zn(2+)</name>
        <dbReference type="ChEBI" id="CHEBI:29105"/>
        <note>ligand shared between dimeric partners</note>
    </ligand>
</feature>
<dbReference type="HAMAP" id="MF_01021">
    <property type="entry name" value="HisI"/>
    <property type="match status" value="1"/>
</dbReference>
<dbReference type="PANTHER" id="PTHR42945">
    <property type="entry name" value="HISTIDINE BIOSYNTHESIS BIFUNCTIONAL PROTEIN"/>
    <property type="match status" value="1"/>
</dbReference>
<keyword evidence="3 7" id="KW-0963">Cytoplasm</keyword>
<dbReference type="EC" id="3.5.4.19" evidence="7"/>
<dbReference type="Gene3D" id="3.10.20.810">
    <property type="entry name" value="Phosphoribosyl-AMP cyclohydrolase"/>
    <property type="match status" value="1"/>
</dbReference>
<evidence type="ECO:0000313" key="9">
    <source>
        <dbReference type="EMBL" id="KXB05177.1"/>
    </source>
</evidence>
<evidence type="ECO:0000256" key="5">
    <source>
        <dbReference type="ARBA" id="ARBA00022801"/>
    </source>
</evidence>